<dbReference type="Proteomes" id="UP000019804">
    <property type="component" value="Unassembled WGS sequence"/>
</dbReference>
<dbReference type="GeneID" id="63698027"/>
<keyword evidence="3" id="KW-1185">Reference proteome</keyword>
<feature type="region of interest" description="Disordered" evidence="1">
    <location>
        <begin position="1"/>
        <end position="23"/>
    </location>
</feature>
<dbReference type="HOGENOM" id="CLU_3142778_0_0_1"/>
<dbReference type="RefSeq" id="XP_040635260.1">
    <property type="nucleotide sequence ID" value="XM_040782903.1"/>
</dbReference>
<reference evidence="3" key="1">
    <citation type="journal article" date="2014" name="Nat. Commun.">
        <title>Genomic adaptations of the halophilic Dead Sea filamentous fungus Eurotium rubrum.</title>
        <authorList>
            <person name="Kis-Papo T."/>
            <person name="Weig A.R."/>
            <person name="Riley R."/>
            <person name="Persoh D."/>
            <person name="Salamov A."/>
            <person name="Sun H."/>
            <person name="Lipzen A."/>
            <person name="Wasser S.P."/>
            <person name="Rambold G."/>
            <person name="Grigoriev I.V."/>
            <person name="Nevo E."/>
        </authorList>
    </citation>
    <scope>NUCLEOTIDE SEQUENCE [LARGE SCALE GENOMIC DNA]</scope>
    <source>
        <strain evidence="3">CBS 135680</strain>
    </source>
</reference>
<dbReference type="EMBL" id="KK088443">
    <property type="protein sequence ID" value="EYE91570.1"/>
    <property type="molecule type" value="Genomic_DNA"/>
</dbReference>
<protein>
    <submittedName>
        <fullName evidence="2">Uncharacterized protein</fullName>
    </submittedName>
</protein>
<sequence length="49" mass="5224">MGGDKAESLGGSKRQSAGKAGIKVDNQQILAERVYTQAQPDWIDSGYTP</sequence>
<organism evidence="2 3">
    <name type="scientific">Aspergillus ruber (strain CBS 135680)</name>
    <dbReference type="NCBI Taxonomy" id="1388766"/>
    <lineage>
        <taxon>Eukaryota</taxon>
        <taxon>Fungi</taxon>
        <taxon>Dikarya</taxon>
        <taxon>Ascomycota</taxon>
        <taxon>Pezizomycotina</taxon>
        <taxon>Eurotiomycetes</taxon>
        <taxon>Eurotiomycetidae</taxon>
        <taxon>Eurotiales</taxon>
        <taxon>Aspergillaceae</taxon>
        <taxon>Aspergillus</taxon>
        <taxon>Aspergillus subgen. Aspergillus</taxon>
    </lineage>
</organism>
<accession>A0A017S609</accession>
<evidence type="ECO:0000313" key="2">
    <source>
        <dbReference type="EMBL" id="EYE91570.1"/>
    </source>
</evidence>
<dbReference type="AlphaFoldDB" id="A0A017S609"/>
<evidence type="ECO:0000313" key="3">
    <source>
        <dbReference type="Proteomes" id="UP000019804"/>
    </source>
</evidence>
<name>A0A017S609_ASPRC</name>
<gene>
    <name evidence="2" type="ORF">EURHEDRAFT_416240</name>
</gene>
<evidence type="ECO:0000256" key="1">
    <source>
        <dbReference type="SAM" id="MobiDB-lite"/>
    </source>
</evidence>
<proteinExistence type="predicted"/>